<dbReference type="Proteomes" id="UP000297720">
    <property type="component" value="Unassembled WGS sequence"/>
</dbReference>
<dbReference type="Proteomes" id="UP000297914">
    <property type="component" value="Unassembled WGS sequence"/>
</dbReference>
<dbReference type="InterPro" id="IPR016130">
    <property type="entry name" value="Tyr_Pase_AS"/>
</dbReference>
<dbReference type="GO" id="GO:0016791">
    <property type="term" value="F:phosphatase activity"/>
    <property type="evidence" value="ECO:0007669"/>
    <property type="project" value="UniProtKB-ARBA"/>
</dbReference>
<dbReference type="AlphaFoldDB" id="A0A5F0K7N1"/>
<dbReference type="OrthoDB" id="9806482at2"/>
<dbReference type="InterPro" id="IPR000387">
    <property type="entry name" value="Tyr_Pase_dom"/>
</dbReference>
<evidence type="ECO:0000313" key="5">
    <source>
        <dbReference type="Proteomes" id="UP000297720"/>
    </source>
</evidence>
<organism evidence="4 6">
    <name type="scientific">Aeromonas taiwanensis</name>
    <dbReference type="NCBI Taxonomy" id="633417"/>
    <lineage>
        <taxon>Bacteria</taxon>
        <taxon>Pseudomonadati</taxon>
        <taxon>Pseudomonadota</taxon>
        <taxon>Gammaproteobacteria</taxon>
        <taxon>Aeromonadales</taxon>
        <taxon>Aeromonadaceae</taxon>
        <taxon>Aeromonas</taxon>
    </lineage>
</organism>
<evidence type="ECO:0000313" key="6">
    <source>
        <dbReference type="Proteomes" id="UP000297914"/>
    </source>
</evidence>
<dbReference type="PROSITE" id="PS00383">
    <property type="entry name" value="TYR_PHOSPHATASE_1"/>
    <property type="match status" value="1"/>
</dbReference>
<dbReference type="InterPro" id="IPR057023">
    <property type="entry name" value="PTP-SAK"/>
</dbReference>
<proteinExistence type="predicted"/>
<dbReference type="EMBL" id="QORL01000038">
    <property type="protein sequence ID" value="TFF73047.1"/>
    <property type="molecule type" value="Genomic_DNA"/>
</dbReference>
<comment type="caution">
    <text evidence="4">The sequence shown here is derived from an EMBL/GenBank/DDBJ whole genome shotgun (WGS) entry which is preliminary data.</text>
</comment>
<dbReference type="EMBL" id="QORK01000038">
    <property type="protein sequence ID" value="TFF76876.1"/>
    <property type="molecule type" value="Genomic_DNA"/>
</dbReference>
<evidence type="ECO:0000259" key="2">
    <source>
        <dbReference type="PROSITE" id="PS50056"/>
    </source>
</evidence>
<keyword evidence="1" id="KW-0378">Hydrolase</keyword>
<dbReference type="SUPFAM" id="SSF52799">
    <property type="entry name" value="(Phosphotyrosine protein) phosphatases II"/>
    <property type="match status" value="1"/>
</dbReference>
<dbReference type="PROSITE" id="PS50056">
    <property type="entry name" value="TYR_PHOSPHATASE_2"/>
    <property type="match status" value="1"/>
</dbReference>
<protein>
    <submittedName>
        <fullName evidence="4">Protein phosphatase</fullName>
    </submittedName>
</protein>
<feature type="domain" description="Tyrosine specific protein phosphatases" evidence="2">
    <location>
        <begin position="100"/>
        <end position="167"/>
    </location>
</feature>
<dbReference type="InterPro" id="IPR029021">
    <property type="entry name" value="Prot-tyrosine_phosphatase-like"/>
</dbReference>
<evidence type="ECO:0000313" key="3">
    <source>
        <dbReference type="EMBL" id="TFF73047.1"/>
    </source>
</evidence>
<keyword evidence="5" id="KW-1185">Reference proteome</keyword>
<evidence type="ECO:0000313" key="4">
    <source>
        <dbReference type="EMBL" id="TFF76876.1"/>
    </source>
</evidence>
<gene>
    <name evidence="3" type="ORF">DRM93_16105</name>
    <name evidence="4" type="ORF">DRM94_16105</name>
</gene>
<sequence>MTFQRATESPFIMHPFDTLNLENGARLIFTPCPGTREASLPEALKTLQGAGAHAVVTLMPAAELAQFKADAMPAECAALGLAWFHLPIEDDCAPEAPFNQAFASHKADLLARLAAGQTLAIHCRGGSGRTGLMAAILLLEMGYAPAAVKRMVQGLRPKALTLTPHVEYLNSHYSFAG</sequence>
<evidence type="ECO:0000256" key="1">
    <source>
        <dbReference type="ARBA" id="ARBA00022801"/>
    </source>
</evidence>
<dbReference type="Pfam" id="PF22784">
    <property type="entry name" value="PTP-SAK"/>
    <property type="match status" value="1"/>
</dbReference>
<dbReference type="Gene3D" id="3.90.190.10">
    <property type="entry name" value="Protein tyrosine phosphatase superfamily"/>
    <property type="match status" value="1"/>
</dbReference>
<name>A0A5F0K7N1_9GAMM</name>
<accession>A0A5F0K7N1</accession>
<reference evidence="4 6" key="1">
    <citation type="submission" date="2018-06" db="EMBL/GenBank/DDBJ databases">
        <title>Occurrence of a novel blaKPC-2- and qnrS2- harbouring IncP6 plasmid from Aeromonas taiwanensis isolates recovered from the river sediments.</title>
        <authorList>
            <person name="Zheng B."/>
            <person name="Yu X."/>
            <person name="Xiao Y."/>
        </authorList>
    </citation>
    <scope>NUCLEOTIDE SEQUENCE [LARGE SCALE GENOMIC DNA]</scope>
    <source>
        <strain evidence="3 5">1713</strain>
        <strain evidence="4 6">198</strain>
    </source>
</reference>